<dbReference type="OrthoDB" id="6270900at2"/>
<evidence type="ECO:0000313" key="2">
    <source>
        <dbReference type="EMBL" id="SQI36235.1"/>
    </source>
</evidence>
<dbReference type="AlphaFoldDB" id="A0A2X4X959"/>
<feature type="region of interest" description="Disordered" evidence="1">
    <location>
        <begin position="1"/>
        <end position="25"/>
    </location>
</feature>
<dbReference type="Proteomes" id="UP000249005">
    <property type="component" value="Chromosome 1"/>
</dbReference>
<dbReference type="EMBL" id="LS483470">
    <property type="protein sequence ID" value="SQI36235.1"/>
    <property type="molecule type" value="Genomic_DNA"/>
</dbReference>
<dbReference type="KEGG" id="lri:NCTC12151_00654"/>
<protein>
    <submittedName>
        <fullName evidence="2">Uncharacterized protein</fullName>
    </submittedName>
</protein>
<organism evidence="2 3">
    <name type="scientific">Leminorella richardii</name>
    <dbReference type="NCBI Taxonomy" id="158841"/>
    <lineage>
        <taxon>Bacteria</taxon>
        <taxon>Pseudomonadati</taxon>
        <taxon>Pseudomonadota</taxon>
        <taxon>Gammaproteobacteria</taxon>
        <taxon>Enterobacterales</taxon>
        <taxon>Budviciaceae</taxon>
        <taxon>Leminorella</taxon>
    </lineage>
</organism>
<name>A0A2X4X959_9GAMM</name>
<keyword evidence="3" id="KW-1185">Reference proteome</keyword>
<gene>
    <name evidence="2" type="ORF">NCTC12151_00654</name>
</gene>
<dbReference type="RefSeq" id="WP_111739274.1">
    <property type="nucleotide sequence ID" value="NZ_LR698987.1"/>
</dbReference>
<evidence type="ECO:0000313" key="3">
    <source>
        <dbReference type="Proteomes" id="UP000249005"/>
    </source>
</evidence>
<reference evidence="2 3" key="1">
    <citation type="submission" date="2018-06" db="EMBL/GenBank/DDBJ databases">
        <authorList>
            <consortium name="Pathogen Informatics"/>
            <person name="Doyle S."/>
        </authorList>
    </citation>
    <scope>NUCLEOTIDE SEQUENCE [LARGE SCALE GENOMIC DNA]</scope>
    <source>
        <strain evidence="2 3">NCTC12151</strain>
    </source>
</reference>
<proteinExistence type="predicted"/>
<accession>A0A2X4X959</accession>
<sequence>MSSALKALKKLHKKALKQERKASDRALQALSHQALPPTAPVRRNQETATNSVWGDVSQQVAGAMLGEIARPLRPLLAWFDGDDGFRPASHRPASKAWSSSMEKGSMRPVAARSSAPSILYLPLKSPPCKRCPARSGGICQCAAKRFG</sequence>
<evidence type="ECO:0000256" key="1">
    <source>
        <dbReference type="SAM" id="MobiDB-lite"/>
    </source>
</evidence>